<feature type="transmembrane region" description="Helical" evidence="1">
    <location>
        <begin position="371"/>
        <end position="391"/>
    </location>
</feature>
<dbReference type="InterPro" id="IPR036179">
    <property type="entry name" value="Ig-like_dom_sf"/>
</dbReference>
<dbReference type="InterPro" id="IPR003599">
    <property type="entry name" value="Ig_sub"/>
</dbReference>
<keyword evidence="1" id="KW-0472">Membrane</keyword>
<evidence type="ECO:0000256" key="1">
    <source>
        <dbReference type="SAM" id="Phobius"/>
    </source>
</evidence>
<dbReference type="InterPro" id="IPR003598">
    <property type="entry name" value="Ig_sub2"/>
</dbReference>
<keyword evidence="5" id="KW-1185">Reference proteome</keyword>
<feature type="domain" description="Ig-like" evidence="3">
    <location>
        <begin position="31"/>
        <end position="94"/>
    </location>
</feature>
<dbReference type="PANTHER" id="PTHR11422:SF12">
    <property type="entry name" value="MICROFIBRIL-ASSOCIATED GLYCOPROTEIN 3"/>
    <property type="match status" value="1"/>
</dbReference>
<keyword evidence="2" id="KW-0732">Signal</keyword>
<dbReference type="SUPFAM" id="SSF48726">
    <property type="entry name" value="Immunoglobulin"/>
    <property type="match status" value="3"/>
</dbReference>
<feature type="domain" description="Ig-like" evidence="3">
    <location>
        <begin position="108"/>
        <end position="182"/>
    </location>
</feature>
<dbReference type="SMART" id="SM00408">
    <property type="entry name" value="IGc2"/>
    <property type="match status" value="3"/>
</dbReference>
<feature type="domain" description="Ig-like" evidence="3">
    <location>
        <begin position="283"/>
        <end position="374"/>
    </location>
</feature>
<dbReference type="SMART" id="SM00409">
    <property type="entry name" value="IG"/>
    <property type="match status" value="4"/>
</dbReference>
<keyword evidence="1" id="KW-0812">Transmembrane</keyword>
<dbReference type="InterPro" id="IPR007110">
    <property type="entry name" value="Ig-like_dom"/>
</dbReference>
<reference evidence="4" key="1">
    <citation type="submission" date="2022-08" db="EMBL/GenBank/DDBJ databases">
        <title>Genome sequencing of akame (Lates japonicus).</title>
        <authorList>
            <person name="Hashiguchi Y."/>
            <person name="Takahashi H."/>
        </authorList>
    </citation>
    <scope>NUCLEOTIDE SEQUENCE</scope>
    <source>
        <strain evidence="4">Kochi</strain>
    </source>
</reference>
<feature type="domain" description="Ig-like" evidence="3">
    <location>
        <begin position="190"/>
        <end position="280"/>
    </location>
</feature>
<evidence type="ECO:0000313" key="5">
    <source>
        <dbReference type="Proteomes" id="UP001279410"/>
    </source>
</evidence>
<dbReference type="GO" id="GO:0042110">
    <property type="term" value="P:T cell activation"/>
    <property type="evidence" value="ECO:0007669"/>
    <property type="project" value="TreeGrafter"/>
</dbReference>
<feature type="signal peptide" evidence="2">
    <location>
        <begin position="1"/>
        <end position="21"/>
    </location>
</feature>
<dbReference type="Gene3D" id="2.60.40.10">
    <property type="entry name" value="Immunoglobulins"/>
    <property type="match status" value="3"/>
</dbReference>
<dbReference type="Proteomes" id="UP001279410">
    <property type="component" value="Unassembled WGS sequence"/>
</dbReference>
<evidence type="ECO:0000313" key="4">
    <source>
        <dbReference type="EMBL" id="GLD63785.1"/>
    </source>
</evidence>
<dbReference type="GO" id="GO:0009897">
    <property type="term" value="C:external side of plasma membrane"/>
    <property type="evidence" value="ECO:0007669"/>
    <property type="project" value="TreeGrafter"/>
</dbReference>
<dbReference type="EMBL" id="BRZM01000063">
    <property type="protein sequence ID" value="GLD63785.1"/>
    <property type="molecule type" value="Genomic_DNA"/>
</dbReference>
<gene>
    <name evidence="4" type="ORF">AKAME5_001537400</name>
</gene>
<comment type="caution">
    <text evidence="4">The sequence shown here is derived from an EMBL/GenBank/DDBJ whole genome shotgun (WGS) entry which is preliminary data.</text>
</comment>
<accession>A0AAD3N2C6</accession>
<dbReference type="GO" id="GO:0035723">
    <property type="term" value="P:interleukin-15-mediated signaling pathway"/>
    <property type="evidence" value="ECO:0007669"/>
    <property type="project" value="TreeGrafter"/>
</dbReference>
<organism evidence="4 5">
    <name type="scientific">Lates japonicus</name>
    <name type="common">Japanese lates</name>
    <dbReference type="NCBI Taxonomy" id="270547"/>
    <lineage>
        <taxon>Eukaryota</taxon>
        <taxon>Metazoa</taxon>
        <taxon>Chordata</taxon>
        <taxon>Craniata</taxon>
        <taxon>Vertebrata</taxon>
        <taxon>Euteleostomi</taxon>
        <taxon>Actinopterygii</taxon>
        <taxon>Neopterygii</taxon>
        <taxon>Teleostei</taxon>
        <taxon>Neoteleostei</taxon>
        <taxon>Acanthomorphata</taxon>
        <taxon>Carangaria</taxon>
        <taxon>Carangaria incertae sedis</taxon>
        <taxon>Centropomidae</taxon>
        <taxon>Lates</taxon>
    </lineage>
</organism>
<dbReference type="CDD" id="cd00096">
    <property type="entry name" value="Ig"/>
    <property type="match status" value="1"/>
</dbReference>
<sequence length="427" mass="47087">MMLLECVILGMIAFLMTGAHCEVTEVLAEAGSQAVLPCKCSSTSPVPSGIIWSKANKGGDYSLQINDVREEDGGLYSCSLECGNQVIENKVMLRIITVSVSPLVPVWGRDASVTCNVTPWPDGAAVQWMLNNSPFVCQSGTTLRTDTPQNVVKERATARLTGNWTCLVRYMWKEGEASASLSVKGIIQPPDDNTKVYAAVGSTVALPCVFSHDLVPSSLIWEKLQPGSRSKPVFSRLPPSFSPSQPSQLPWDKSVSLKEVELKDEGKYRCSGTIQGQRLARNMQLIVAKIDSSSLSKKKDSVTLTCQLSDASEVTDYEWVHVTYDINDTQSVGSIQKGKTLNIDQVSEENWGEWTCGLSGQKSKGFSHNTATVVGLSFLLLVLLLILAQMYKNHQRRKRILQYPALETIVHTISNEREERERSRVKK</sequence>
<keyword evidence="1" id="KW-1133">Transmembrane helix</keyword>
<dbReference type="PANTHER" id="PTHR11422">
    <property type="entry name" value="T-CELL SURFACE GLYCOPROTEIN CD4"/>
    <property type="match status" value="1"/>
</dbReference>
<proteinExistence type="predicted"/>
<dbReference type="InterPro" id="IPR013783">
    <property type="entry name" value="Ig-like_fold"/>
</dbReference>
<dbReference type="GO" id="GO:0042289">
    <property type="term" value="F:MHC class II protein binding"/>
    <property type="evidence" value="ECO:0007669"/>
    <property type="project" value="TreeGrafter"/>
</dbReference>
<dbReference type="GO" id="GO:1990782">
    <property type="term" value="F:protein tyrosine kinase binding"/>
    <property type="evidence" value="ECO:0007669"/>
    <property type="project" value="TreeGrafter"/>
</dbReference>
<protein>
    <submittedName>
        <fullName evidence="4">Lymphocyte activation gene 3 protein</fullName>
    </submittedName>
</protein>
<feature type="chain" id="PRO_5042267857" evidence="2">
    <location>
        <begin position="22"/>
        <end position="427"/>
    </location>
</feature>
<dbReference type="GO" id="GO:0045121">
    <property type="term" value="C:membrane raft"/>
    <property type="evidence" value="ECO:0007669"/>
    <property type="project" value="TreeGrafter"/>
</dbReference>
<evidence type="ECO:0000259" key="3">
    <source>
        <dbReference type="PROSITE" id="PS50835"/>
    </source>
</evidence>
<dbReference type="AlphaFoldDB" id="A0AAD3N2C6"/>
<dbReference type="GO" id="GO:0070374">
    <property type="term" value="P:positive regulation of ERK1 and ERK2 cascade"/>
    <property type="evidence" value="ECO:0007669"/>
    <property type="project" value="TreeGrafter"/>
</dbReference>
<evidence type="ECO:0000256" key="2">
    <source>
        <dbReference type="SAM" id="SignalP"/>
    </source>
</evidence>
<name>A0AAD3N2C6_LATJO</name>
<dbReference type="PROSITE" id="PS50835">
    <property type="entry name" value="IG_LIKE"/>
    <property type="match status" value="4"/>
</dbReference>